<dbReference type="AlphaFoldDB" id="A0A2T9KE02"/>
<dbReference type="Proteomes" id="UP000245073">
    <property type="component" value="Unassembled WGS sequence"/>
</dbReference>
<dbReference type="Pfam" id="PF16220">
    <property type="entry name" value="DUF4880"/>
    <property type="match status" value="1"/>
</dbReference>
<protein>
    <recommendedName>
        <fullName evidence="2">FecR N-terminal domain-containing protein</fullName>
    </recommendedName>
</protein>
<accession>A0A2T9KE02</accession>
<evidence type="ECO:0000313" key="4">
    <source>
        <dbReference type="Proteomes" id="UP000245073"/>
    </source>
</evidence>
<evidence type="ECO:0000313" key="3">
    <source>
        <dbReference type="EMBL" id="PVM94203.1"/>
    </source>
</evidence>
<name>A0A2T9KE02_9CAUL</name>
<keyword evidence="1" id="KW-0812">Transmembrane</keyword>
<sequence length="96" mass="10412">MIAGKEQPMTRTEDDVREAAAWLERLRSPEAGQGDREEFETWVAHPRRRDAFEALRAVDAEITSWDPPAPVSPWPILGALALGAGGLAAAAGLLIH</sequence>
<keyword evidence="1" id="KW-0472">Membrane</keyword>
<gene>
    <name evidence="3" type="ORF">DDF67_00025</name>
</gene>
<evidence type="ECO:0000256" key="1">
    <source>
        <dbReference type="SAM" id="Phobius"/>
    </source>
</evidence>
<dbReference type="EMBL" id="QDKQ01000003">
    <property type="protein sequence ID" value="PVM94203.1"/>
    <property type="molecule type" value="Genomic_DNA"/>
</dbReference>
<organism evidence="3 4">
    <name type="scientific">Caulobacter endophyticus</name>
    <dbReference type="NCBI Taxonomy" id="2172652"/>
    <lineage>
        <taxon>Bacteria</taxon>
        <taxon>Pseudomonadati</taxon>
        <taxon>Pseudomonadota</taxon>
        <taxon>Alphaproteobacteria</taxon>
        <taxon>Caulobacterales</taxon>
        <taxon>Caulobacteraceae</taxon>
        <taxon>Caulobacter</taxon>
    </lineage>
</organism>
<proteinExistence type="predicted"/>
<keyword evidence="1" id="KW-1133">Transmembrane helix</keyword>
<evidence type="ECO:0000259" key="2">
    <source>
        <dbReference type="Pfam" id="PF16220"/>
    </source>
</evidence>
<comment type="caution">
    <text evidence="3">The sequence shown here is derived from an EMBL/GenBank/DDBJ whole genome shotgun (WGS) entry which is preliminary data.</text>
</comment>
<reference evidence="3 4" key="1">
    <citation type="submission" date="2018-04" db="EMBL/GenBank/DDBJ databases">
        <title>The genome sequence of Caulobacter sp. 744.</title>
        <authorList>
            <person name="Gao J."/>
            <person name="Sun J."/>
        </authorList>
    </citation>
    <scope>NUCLEOTIDE SEQUENCE [LARGE SCALE GENOMIC DNA]</scope>
    <source>
        <strain evidence="3 4">774</strain>
    </source>
</reference>
<dbReference type="InterPro" id="IPR032623">
    <property type="entry name" value="FecR_N"/>
</dbReference>
<keyword evidence="4" id="KW-1185">Reference proteome</keyword>
<feature type="domain" description="FecR N-terminal" evidence="2">
    <location>
        <begin position="17"/>
        <end position="57"/>
    </location>
</feature>
<feature type="transmembrane region" description="Helical" evidence="1">
    <location>
        <begin position="74"/>
        <end position="95"/>
    </location>
</feature>